<evidence type="ECO:0000256" key="1">
    <source>
        <dbReference type="ARBA" id="ARBA00022729"/>
    </source>
</evidence>
<dbReference type="OrthoDB" id="4369169at2"/>
<dbReference type="Gene3D" id="3.40.1000.10">
    <property type="entry name" value="Mog1/PsbP, alpha/beta/alpha sandwich"/>
    <property type="match status" value="1"/>
</dbReference>
<dbReference type="AlphaFoldDB" id="A0A3S3ZL36"/>
<dbReference type="InterPro" id="IPR019674">
    <property type="entry name" value="Lipoprotein_LpqN/LpqT-like"/>
</dbReference>
<gene>
    <name evidence="3" type="ORF">EF834_08435</name>
</gene>
<protein>
    <submittedName>
        <fullName evidence="3">Uncharacterized protein</fullName>
    </submittedName>
</protein>
<keyword evidence="4" id="KW-1185">Reference proteome</keyword>
<reference evidence="3 4" key="1">
    <citation type="submission" date="2018-11" db="EMBL/GenBank/DDBJ databases">
        <title>Rhodococcus spongicola sp. nov. and Rhodococcus xishaensis sp. nov. from marine sponges.</title>
        <authorList>
            <person name="Li L."/>
            <person name="Lin H.W."/>
        </authorList>
    </citation>
    <scope>NUCLEOTIDE SEQUENCE [LARGE SCALE GENOMIC DNA]</scope>
    <source>
        <strain evidence="3 4">LHW50502</strain>
    </source>
</reference>
<sequence>MAEFPGRSGAMTVAEYLDAQQVTCSPCHPDTAEPVVVAIPQLCGWVPAPPDAVPGAYTVLVNPAHITEDGCPNAVLLHGKLSTTVDAGELLNCAAVDSRRLPDWREYEASRVPYQGHPSVFVRGVYTAEQWALSATTCYTVINDGPSWSRCRRGYPRSASTRSGAGGAGPGPEHQPHATCRGCP</sequence>
<evidence type="ECO:0000313" key="3">
    <source>
        <dbReference type="EMBL" id="RVW03196.1"/>
    </source>
</evidence>
<evidence type="ECO:0000313" key="4">
    <source>
        <dbReference type="Proteomes" id="UP000284333"/>
    </source>
</evidence>
<dbReference type="Proteomes" id="UP000284333">
    <property type="component" value="Unassembled WGS sequence"/>
</dbReference>
<feature type="region of interest" description="Disordered" evidence="2">
    <location>
        <begin position="153"/>
        <end position="184"/>
    </location>
</feature>
<dbReference type="EMBL" id="RKLN01000003">
    <property type="protein sequence ID" value="RVW03196.1"/>
    <property type="molecule type" value="Genomic_DNA"/>
</dbReference>
<proteinExistence type="predicted"/>
<accession>A0A3S3ZL36</accession>
<evidence type="ECO:0000256" key="2">
    <source>
        <dbReference type="SAM" id="MobiDB-lite"/>
    </source>
</evidence>
<comment type="caution">
    <text evidence="3">The sequence shown here is derived from an EMBL/GenBank/DDBJ whole genome shotgun (WGS) entry which is preliminary data.</text>
</comment>
<dbReference type="Pfam" id="PF10738">
    <property type="entry name" value="Lpp-LpqN"/>
    <property type="match status" value="1"/>
</dbReference>
<keyword evidence="1" id="KW-0732">Signal</keyword>
<organism evidence="3 4">
    <name type="scientific">Rhodococcus spongiicola</name>
    <dbReference type="NCBI Taxonomy" id="2487352"/>
    <lineage>
        <taxon>Bacteria</taxon>
        <taxon>Bacillati</taxon>
        <taxon>Actinomycetota</taxon>
        <taxon>Actinomycetes</taxon>
        <taxon>Mycobacteriales</taxon>
        <taxon>Nocardiaceae</taxon>
        <taxon>Rhodococcus</taxon>
    </lineage>
</organism>
<name>A0A3S3ZL36_9NOCA</name>